<keyword evidence="5" id="KW-0539">Nucleus</keyword>
<dbReference type="EMBL" id="BTGU01000041">
    <property type="protein sequence ID" value="GMN52279.1"/>
    <property type="molecule type" value="Genomic_DNA"/>
</dbReference>
<dbReference type="PANTHER" id="PTHR31221:SF289">
    <property type="entry name" value="WRKY TRANSCRIPTION FACTOR 68"/>
    <property type="match status" value="1"/>
</dbReference>
<keyword evidence="3" id="KW-0238">DNA-binding</keyword>
<dbReference type="GO" id="GO:0005634">
    <property type="term" value="C:nucleus"/>
    <property type="evidence" value="ECO:0007669"/>
    <property type="project" value="UniProtKB-SubCell"/>
</dbReference>
<evidence type="ECO:0000313" key="8">
    <source>
        <dbReference type="Proteomes" id="UP001187192"/>
    </source>
</evidence>
<dbReference type="Pfam" id="PF03106">
    <property type="entry name" value="WRKY"/>
    <property type="match status" value="1"/>
</dbReference>
<dbReference type="Gene3D" id="2.20.25.80">
    <property type="entry name" value="WRKY domain"/>
    <property type="match status" value="1"/>
</dbReference>
<organism evidence="7 8">
    <name type="scientific">Ficus carica</name>
    <name type="common">Common fig</name>
    <dbReference type="NCBI Taxonomy" id="3494"/>
    <lineage>
        <taxon>Eukaryota</taxon>
        <taxon>Viridiplantae</taxon>
        <taxon>Streptophyta</taxon>
        <taxon>Embryophyta</taxon>
        <taxon>Tracheophyta</taxon>
        <taxon>Spermatophyta</taxon>
        <taxon>Magnoliopsida</taxon>
        <taxon>eudicotyledons</taxon>
        <taxon>Gunneridae</taxon>
        <taxon>Pentapetalae</taxon>
        <taxon>rosids</taxon>
        <taxon>fabids</taxon>
        <taxon>Rosales</taxon>
        <taxon>Moraceae</taxon>
        <taxon>Ficeae</taxon>
        <taxon>Ficus</taxon>
    </lineage>
</organism>
<dbReference type="GO" id="GO:0003700">
    <property type="term" value="F:DNA-binding transcription factor activity"/>
    <property type="evidence" value="ECO:0007669"/>
    <property type="project" value="InterPro"/>
</dbReference>
<name>A0AA88AGP3_FICCA</name>
<proteinExistence type="predicted"/>
<reference evidence="7" key="1">
    <citation type="submission" date="2023-07" db="EMBL/GenBank/DDBJ databases">
        <title>draft genome sequence of fig (Ficus carica).</title>
        <authorList>
            <person name="Takahashi T."/>
            <person name="Nishimura K."/>
        </authorList>
    </citation>
    <scope>NUCLEOTIDE SEQUENCE</scope>
</reference>
<dbReference type="SUPFAM" id="SSF118290">
    <property type="entry name" value="WRKY DNA-binding domain"/>
    <property type="match status" value="1"/>
</dbReference>
<dbReference type="GO" id="GO:0043565">
    <property type="term" value="F:sequence-specific DNA binding"/>
    <property type="evidence" value="ECO:0007669"/>
    <property type="project" value="InterPro"/>
</dbReference>
<evidence type="ECO:0000256" key="2">
    <source>
        <dbReference type="ARBA" id="ARBA00023015"/>
    </source>
</evidence>
<feature type="domain" description="WRKY" evidence="6">
    <location>
        <begin position="111"/>
        <end position="152"/>
    </location>
</feature>
<accession>A0AA88AGP3</accession>
<dbReference type="InterPro" id="IPR003657">
    <property type="entry name" value="WRKY_dom"/>
</dbReference>
<dbReference type="AlphaFoldDB" id="A0AA88AGP3"/>
<dbReference type="SMART" id="SM00774">
    <property type="entry name" value="WRKY"/>
    <property type="match status" value="1"/>
</dbReference>
<protein>
    <recommendedName>
        <fullName evidence="6">WRKY domain-containing protein</fullName>
    </recommendedName>
</protein>
<keyword evidence="2" id="KW-0805">Transcription regulation</keyword>
<evidence type="ECO:0000313" key="7">
    <source>
        <dbReference type="EMBL" id="GMN52279.1"/>
    </source>
</evidence>
<dbReference type="PANTHER" id="PTHR31221">
    <property type="entry name" value="WRKY TRANSCRIPTION FACTOR PROTEIN 1-RELATED"/>
    <property type="match status" value="1"/>
</dbReference>
<gene>
    <name evidence="7" type="ORF">TIFTF001_021423</name>
</gene>
<dbReference type="Proteomes" id="UP001187192">
    <property type="component" value="Unassembled WGS sequence"/>
</dbReference>
<evidence type="ECO:0000256" key="3">
    <source>
        <dbReference type="ARBA" id="ARBA00023125"/>
    </source>
</evidence>
<evidence type="ECO:0000259" key="6">
    <source>
        <dbReference type="PROSITE" id="PS50811"/>
    </source>
</evidence>
<keyword evidence="4" id="KW-0804">Transcription</keyword>
<keyword evidence="8" id="KW-1185">Reference proteome</keyword>
<comment type="caution">
    <text evidence="7">The sequence shown here is derived from an EMBL/GenBank/DDBJ whole genome shotgun (WGS) entry which is preliminary data.</text>
</comment>
<evidence type="ECO:0000256" key="4">
    <source>
        <dbReference type="ARBA" id="ARBA00023163"/>
    </source>
</evidence>
<comment type="subcellular location">
    <subcellularLocation>
        <location evidence="1">Nucleus</location>
    </subcellularLocation>
</comment>
<dbReference type="InterPro" id="IPR044810">
    <property type="entry name" value="WRKY_plant"/>
</dbReference>
<dbReference type="InterPro" id="IPR036576">
    <property type="entry name" value="WRKY_dom_sf"/>
</dbReference>
<evidence type="ECO:0000256" key="1">
    <source>
        <dbReference type="ARBA" id="ARBA00004123"/>
    </source>
</evidence>
<dbReference type="PROSITE" id="PS50811">
    <property type="entry name" value="WRKY"/>
    <property type="match status" value="1"/>
</dbReference>
<sequence length="235" mass="25850">MELLGVQDLIYTSTPPPPPSSLFDFPLQYSSSSTSSLLASNLTTLNAHKETSTPDSLNNSITNNSVKTDSAIGNINGALICEMDYYRFGEKVESEEDKSEETERAEIRVHDEESYYRCTSASCNVKKRVERSFSDPSVVMTTYEGQHTHPSPLTSRQFTHGGAPPTPAVGAAAFALPFARTSLLPPHYQFLQHQQHFAEGLSPILLSNNFGPANLLIPDHGLLQDIVPSHMLKQK</sequence>
<evidence type="ECO:0000256" key="5">
    <source>
        <dbReference type="ARBA" id="ARBA00023242"/>
    </source>
</evidence>